<keyword evidence="8" id="KW-0418">Kinase</keyword>
<dbReference type="PANTHER" id="PTHR34299">
    <property type="entry name" value="DIACYLGLYCEROL KINASE"/>
    <property type="match status" value="1"/>
</dbReference>
<feature type="active site" description="Proton acceptor" evidence="15">
    <location>
        <position position="74"/>
    </location>
</feature>
<dbReference type="STRING" id="1798371.A2W14_00255"/>
<protein>
    <recommendedName>
        <fullName evidence="22">Diacylglycerol kinase</fullName>
    </recommendedName>
</protein>
<keyword evidence="7 17" id="KW-0547">Nucleotide-binding</keyword>
<feature type="binding site" evidence="17">
    <location>
        <position position="81"/>
    </location>
    <ligand>
        <name>ATP</name>
        <dbReference type="ChEBI" id="CHEBI:30616"/>
    </ligand>
</feature>
<evidence type="ECO:0000256" key="11">
    <source>
        <dbReference type="ARBA" id="ARBA00023098"/>
    </source>
</evidence>
<evidence type="ECO:0000256" key="13">
    <source>
        <dbReference type="ARBA" id="ARBA00023209"/>
    </source>
</evidence>
<evidence type="ECO:0000313" key="20">
    <source>
        <dbReference type="EMBL" id="OGG02920.1"/>
    </source>
</evidence>
<evidence type="ECO:0000256" key="4">
    <source>
        <dbReference type="ARBA" id="ARBA00022516"/>
    </source>
</evidence>
<evidence type="ECO:0000256" key="18">
    <source>
        <dbReference type="PIRSR" id="PIRSR600829-4"/>
    </source>
</evidence>
<sequence length="133" mass="14955">MLSAHKYFIAKFKHYHLSFKNALQGISIALSTQQNFKVHLFISAIILIFGFLLKISRIEMLLIVICIAFGLGAEMINTAIEAMTDLITSEWKKEAKIAKDISAGMVLVVATGTLIIGLYIFFPRLYQIFVNNL</sequence>
<evidence type="ECO:0000256" key="8">
    <source>
        <dbReference type="ARBA" id="ARBA00022777"/>
    </source>
</evidence>
<evidence type="ECO:0000256" key="19">
    <source>
        <dbReference type="SAM" id="Phobius"/>
    </source>
</evidence>
<dbReference type="AlphaFoldDB" id="A0A1F5YRW1"/>
<dbReference type="PANTHER" id="PTHR34299:SF1">
    <property type="entry name" value="DIACYLGLYCEROL KINASE"/>
    <property type="match status" value="1"/>
</dbReference>
<dbReference type="Gene3D" id="1.10.287.3610">
    <property type="match status" value="1"/>
</dbReference>
<dbReference type="Proteomes" id="UP000176665">
    <property type="component" value="Unassembled WGS sequence"/>
</dbReference>
<dbReference type="GO" id="GO:0005886">
    <property type="term" value="C:plasma membrane"/>
    <property type="evidence" value="ECO:0007669"/>
    <property type="project" value="UniProtKB-SubCell"/>
</dbReference>
<accession>A0A1F5YRW1</accession>
<evidence type="ECO:0000256" key="5">
    <source>
        <dbReference type="ARBA" id="ARBA00022679"/>
    </source>
</evidence>
<evidence type="ECO:0000256" key="9">
    <source>
        <dbReference type="ARBA" id="ARBA00022840"/>
    </source>
</evidence>
<evidence type="ECO:0000256" key="15">
    <source>
        <dbReference type="PIRSR" id="PIRSR600829-1"/>
    </source>
</evidence>
<dbReference type="Pfam" id="PF01219">
    <property type="entry name" value="DAGK_prokar"/>
    <property type="match status" value="1"/>
</dbReference>
<dbReference type="InterPro" id="IPR000829">
    <property type="entry name" value="DAGK"/>
</dbReference>
<evidence type="ECO:0000256" key="7">
    <source>
        <dbReference type="ARBA" id="ARBA00022741"/>
    </source>
</evidence>
<evidence type="ECO:0000256" key="3">
    <source>
        <dbReference type="ARBA" id="ARBA00022475"/>
    </source>
</evidence>
<keyword evidence="13" id="KW-0594">Phospholipid biosynthesis</keyword>
<name>A0A1F5YRW1_9BACT</name>
<keyword evidence="6 19" id="KW-0812">Transmembrane</keyword>
<dbReference type="EMBL" id="MFJA01000046">
    <property type="protein sequence ID" value="OGG02920.1"/>
    <property type="molecule type" value="Genomic_DNA"/>
</dbReference>
<evidence type="ECO:0000256" key="2">
    <source>
        <dbReference type="ARBA" id="ARBA00005967"/>
    </source>
</evidence>
<evidence type="ECO:0000256" key="17">
    <source>
        <dbReference type="PIRSR" id="PIRSR600829-3"/>
    </source>
</evidence>
<feature type="transmembrane region" description="Helical" evidence="19">
    <location>
        <begin position="101"/>
        <end position="122"/>
    </location>
</feature>
<feature type="binding site" evidence="18">
    <location>
        <position position="81"/>
    </location>
    <ligand>
        <name>a divalent metal cation</name>
        <dbReference type="ChEBI" id="CHEBI:60240"/>
    </ligand>
</feature>
<evidence type="ECO:0000256" key="1">
    <source>
        <dbReference type="ARBA" id="ARBA00004651"/>
    </source>
</evidence>
<reference evidence="20 21" key="1">
    <citation type="journal article" date="2016" name="Nat. Commun.">
        <title>Thousands of microbial genomes shed light on interconnected biogeochemical processes in an aquifer system.</title>
        <authorList>
            <person name="Anantharaman K."/>
            <person name="Brown C.T."/>
            <person name="Hug L.A."/>
            <person name="Sharon I."/>
            <person name="Castelle C.J."/>
            <person name="Probst A.J."/>
            <person name="Thomas B.C."/>
            <person name="Singh A."/>
            <person name="Wilkins M.J."/>
            <person name="Karaoz U."/>
            <person name="Brodie E.L."/>
            <person name="Williams K.H."/>
            <person name="Hubbard S.S."/>
            <person name="Banfield J.F."/>
        </authorList>
    </citation>
    <scope>NUCLEOTIDE SEQUENCE [LARGE SCALE GENOMIC DNA]</scope>
</reference>
<evidence type="ECO:0000256" key="14">
    <source>
        <dbReference type="ARBA" id="ARBA00023264"/>
    </source>
</evidence>
<evidence type="ECO:0008006" key="22">
    <source>
        <dbReference type="Google" id="ProtNLM"/>
    </source>
</evidence>
<keyword evidence="18" id="KW-0460">Magnesium</keyword>
<comment type="subcellular location">
    <subcellularLocation>
        <location evidence="1">Cell membrane</location>
        <topology evidence="1">Multi-pass membrane protein</topology>
    </subcellularLocation>
</comment>
<dbReference type="InterPro" id="IPR033717">
    <property type="entry name" value="UDPK"/>
</dbReference>
<keyword evidence="5" id="KW-0808">Transferase</keyword>
<organism evidence="20 21">
    <name type="scientific">Candidatus Gottesmanbacteria bacterium RBG_16_37_8</name>
    <dbReference type="NCBI Taxonomy" id="1798371"/>
    <lineage>
        <taxon>Bacteria</taxon>
        <taxon>Candidatus Gottesmaniibacteriota</taxon>
    </lineage>
</organism>
<evidence type="ECO:0000256" key="12">
    <source>
        <dbReference type="ARBA" id="ARBA00023136"/>
    </source>
</evidence>
<feature type="transmembrane region" description="Helical" evidence="19">
    <location>
        <begin position="38"/>
        <end position="55"/>
    </location>
</feature>
<dbReference type="GO" id="GO:0046872">
    <property type="term" value="F:metal ion binding"/>
    <property type="evidence" value="ECO:0007669"/>
    <property type="project" value="UniProtKB-KW"/>
</dbReference>
<keyword evidence="14" id="KW-1208">Phospholipid metabolism</keyword>
<keyword evidence="12 19" id="KW-0472">Membrane</keyword>
<keyword evidence="9 17" id="KW-0067">ATP-binding</keyword>
<keyword evidence="18" id="KW-0479">Metal-binding</keyword>
<dbReference type="InterPro" id="IPR036945">
    <property type="entry name" value="DAGK_sf"/>
</dbReference>
<proteinExistence type="inferred from homology"/>
<evidence type="ECO:0000256" key="10">
    <source>
        <dbReference type="ARBA" id="ARBA00022989"/>
    </source>
</evidence>
<dbReference type="GO" id="GO:0016301">
    <property type="term" value="F:kinase activity"/>
    <property type="evidence" value="ECO:0007669"/>
    <property type="project" value="UniProtKB-KW"/>
</dbReference>
<comment type="cofactor">
    <cofactor evidence="18">
        <name>Mg(2+)</name>
        <dbReference type="ChEBI" id="CHEBI:18420"/>
    </cofactor>
    <text evidence="18">Mn(2+), Zn(2+), Cd(2+) and Co(2+) support activity to lesser extents.</text>
</comment>
<dbReference type="GO" id="GO:0008654">
    <property type="term" value="P:phospholipid biosynthetic process"/>
    <property type="evidence" value="ECO:0007669"/>
    <property type="project" value="UniProtKB-KW"/>
</dbReference>
<keyword evidence="10 19" id="KW-1133">Transmembrane helix</keyword>
<feature type="transmembrane region" description="Helical" evidence="19">
    <location>
        <begin position="61"/>
        <end position="80"/>
    </location>
</feature>
<evidence type="ECO:0000256" key="16">
    <source>
        <dbReference type="PIRSR" id="PIRSR600829-2"/>
    </source>
</evidence>
<dbReference type="CDD" id="cd14265">
    <property type="entry name" value="UDPK_IM_like"/>
    <property type="match status" value="1"/>
</dbReference>
<dbReference type="GO" id="GO:0005524">
    <property type="term" value="F:ATP binding"/>
    <property type="evidence" value="ECO:0007669"/>
    <property type="project" value="UniProtKB-KW"/>
</dbReference>
<feature type="binding site" evidence="17">
    <location>
        <begin position="99"/>
        <end position="100"/>
    </location>
    <ligand>
        <name>ATP</name>
        <dbReference type="ChEBI" id="CHEBI:30616"/>
    </ligand>
</feature>
<keyword evidence="4" id="KW-0444">Lipid biosynthesis</keyword>
<feature type="binding site" evidence="16">
    <location>
        <position position="74"/>
    </location>
    <ligand>
        <name>substrate</name>
    </ligand>
</feature>
<evidence type="ECO:0000313" key="21">
    <source>
        <dbReference type="Proteomes" id="UP000176665"/>
    </source>
</evidence>
<comment type="similarity">
    <text evidence="2">Belongs to the bacterial diacylglycerol kinase family.</text>
</comment>
<comment type="caution">
    <text evidence="20">The sequence shown here is derived from an EMBL/GenBank/DDBJ whole genome shotgun (WGS) entry which is preliminary data.</text>
</comment>
<keyword evidence="11" id="KW-0443">Lipid metabolism</keyword>
<evidence type="ECO:0000256" key="6">
    <source>
        <dbReference type="ARBA" id="ARBA00022692"/>
    </source>
</evidence>
<keyword evidence="3" id="KW-1003">Cell membrane</keyword>
<gene>
    <name evidence="20" type="ORF">A2W14_00255</name>
</gene>